<protein>
    <submittedName>
        <fullName evidence="1">Uncharacterized protein</fullName>
    </submittedName>
</protein>
<reference evidence="1" key="1">
    <citation type="submission" date="2022-07" db="EMBL/GenBank/DDBJ databases">
        <title>Phylogenomic reconstructions and comparative analyses of Kickxellomycotina fungi.</title>
        <authorList>
            <person name="Reynolds N.K."/>
            <person name="Stajich J.E."/>
            <person name="Barry K."/>
            <person name="Grigoriev I.V."/>
            <person name="Crous P."/>
            <person name="Smith M.E."/>
        </authorList>
    </citation>
    <scope>NUCLEOTIDE SEQUENCE</scope>
    <source>
        <strain evidence="1">RSA 476</strain>
    </source>
</reference>
<gene>
    <name evidence="1" type="ORF">GGH94_002718</name>
</gene>
<dbReference type="Proteomes" id="UP001140074">
    <property type="component" value="Unassembled WGS sequence"/>
</dbReference>
<accession>A0A9W8IKN5</accession>
<sequence length="1345" mass="150676">MASRLLVLLSRTGPLPILRAPTLAAGAWTAASHQRRSLRLSAPRHSAANDWDHIEPLASACEKYAGHLDTEGHSSNIAPALGSAALNAGNMTTRAETEAILINALRLNPPSTPGALLERIAEGGAIASSSYLKAIIESMLVHSGEPLDTQLEVTFKPHLLNEEVCARLMLAIHQCSSLRIDQRTDSRVLVALYNVSRTREWDISPTILEHVAMYLANNCLNGISKGVRHVSHWSRIRAANDGATVPHFYHHIFTELETSEVSLGMLWQQVMAVLPPKHMRTLELYLQDDPLDAVMDIARLLSDKQYKSGHSFNTCVMRALCARERRLDAEWLFARSQERLDWRHFGVECSLMMSLYYRVKDSNAADAVFDYFRDMWRQHWSAIASTMVMPDETSLRAENWRQLHEENAEPYEMMYVGALRRLRCRAAAPFYRRALELVKTARIDQAMQLLDDSRHKEFVTVDSAQLSALVSNMLANGFVNQAYAIHIEFQRSLNTDSEEAVVARDILFGETTSSVALTYLVTELSKLDDWDRIWRAIGDYSGSRCIYPHVDSVRVLLERALATGNAYHAVKCVRLIQFIGMRDKQTVLDTPDNWIEQTLAGALNLSASPEFSQSHPFVDVATALLFTDVSASDHVYAKWNAAVVSQALAVLNYSLDVDPTDVHSKLYRIISQHNLTKSPDMCAVLQGAAAEVLDTIPESLKAIPSTSNDDVSRGWAGYLPSDNVGGNGLKIVSAEKGVDFSSSSAFWECTIRAFACPTGVLDTRTAARYLLLTLKLAFIGEAKVSPLAIAAANAILRANECPIVDIYTGDLQKQQQTKQEPETPKQALLNSTASPKLDANPIMIQLSKEQPLGGDRLATNPPISVRITSSLDDKLRWYNHCRQSCTIPKLVPLVLLVKELILKDKRLLWEHIVDKDMPLYLAVLESLGQTGQVLKRQYALKVWSPVVYRYARLQKLEEAVEYHRRIVDAGAYPHSAANAEMLVVLVSSSSVPLPALPLGLNGRPKMIYGMHPAFPPRAESPADLFLVPTDDAQRADLVAAIGMSMLFAMLHRKMWPTIYFYSVLLKALGKARRVKMLRHVFEFVIPEVLRALPLGLRTKPNLVLLPDVWTVAILEAIRCGHLELAKLWFTEYRMSAMPLFREEGSPYSRIICQDLPSYVRLLRLSSPYYLIPQLGRPPLEPGVPANPYYDLEQVEMQLEMDRLRAIDKLPLPYYEAAKMLNIYTTVAEHNNMQAAEGLVAEILALNSDTRIPLRSRPKGSLDLAYCWKLMVSGYIYLQKQQQMMPKVDDTAVAKTKERLAHWFKMWNTVASQHKIVPGDNRHSIAMLTPEQVDFVRAAIGKGRGK</sequence>
<name>A0A9W8IKN5_9FUNG</name>
<keyword evidence="2" id="KW-1185">Reference proteome</keyword>
<evidence type="ECO:0000313" key="1">
    <source>
        <dbReference type="EMBL" id="KAJ2864718.1"/>
    </source>
</evidence>
<organism evidence="1 2">
    <name type="scientific">Coemansia aciculifera</name>
    <dbReference type="NCBI Taxonomy" id="417176"/>
    <lineage>
        <taxon>Eukaryota</taxon>
        <taxon>Fungi</taxon>
        <taxon>Fungi incertae sedis</taxon>
        <taxon>Zoopagomycota</taxon>
        <taxon>Kickxellomycotina</taxon>
        <taxon>Kickxellomycetes</taxon>
        <taxon>Kickxellales</taxon>
        <taxon>Kickxellaceae</taxon>
        <taxon>Coemansia</taxon>
    </lineage>
</organism>
<proteinExistence type="predicted"/>
<comment type="caution">
    <text evidence="1">The sequence shown here is derived from an EMBL/GenBank/DDBJ whole genome shotgun (WGS) entry which is preliminary data.</text>
</comment>
<dbReference type="EMBL" id="JANBUY010000079">
    <property type="protein sequence ID" value="KAJ2864718.1"/>
    <property type="molecule type" value="Genomic_DNA"/>
</dbReference>
<evidence type="ECO:0000313" key="2">
    <source>
        <dbReference type="Proteomes" id="UP001140074"/>
    </source>
</evidence>